<dbReference type="Gene3D" id="3.10.560.10">
    <property type="entry name" value="Outer membrane lipoprotein wza domain like"/>
    <property type="match status" value="1"/>
</dbReference>
<dbReference type="EMBL" id="BNAB01000001">
    <property type="protein sequence ID" value="GHD98563.1"/>
    <property type="molecule type" value="Genomic_DNA"/>
</dbReference>
<dbReference type="Gene3D" id="3.30.1950.10">
    <property type="entry name" value="wza like domain"/>
    <property type="match status" value="1"/>
</dbReference>
<dbReference type="Pfam" id="PF02563">
    <property type="entry name" value="Poly_export"/>
    <property type="match status" value="1"/>
</dbReference>
<dbReference type="GO" id="GO:0015159">
    <property type="term" value="F:polysaccharide transmembrane transporter activity"/>
    <property type="evidence" value="ECO:0007669"/>
    <property type="project" value="InterPro"/>
</dbReference>
<keyword evidence="6" id="KW-1185">Reference proteome</keyword>
<dbReference type="Proteomes" id="UP000199541">
    <property type="component" value="Unassembled WGS sequence"/>
</dbReference>
<reference evidence="4" key="1">
    <citation type="journal article" date="2014" name="Int. J. Syst. Evol. Microbiol.">
        <title>Complete genome sequence of Corynebacterium casei LMG S-19264T (=DSM 44701T), isolated from a smear-ripened cheese.</title>
        <authorList>
            <consortium name="US DOE Joint Genome Institute (JGI-PGF)"/>
            <person name="Walter F."/>
            <person name="Albersmeier A."/>
            <person name="Kalinowski J."/>
            <person name="Ruckert C."/>
        </authorList>
    </citation>
    <scope>NUCLEOTIDE SEQUENCE</scope>
    <source>
        <strain evidence="4">CGMCC 1.10859</strain>
    </source>
</reference>
<dbReference type="EMBL" id="FNOB01000001">
    <property type="protein sequence ID" value="SDW10876.1"/>
    <property type="molecule type" value="Genomic_DNA"/>
</dbReference>
<sequence>MFKAILRLAIAAIFAVVAVLPAAAAYRIKPGDTLKMQVLEDSSLNSDLLVLPDGSVTVPSVGTIQAAGDSIETLRSVIAKRLTPNFATTPTVYLSIGSLAPVRSVGSGRGQIDVYAMGEVAKPGLVEVRRGTTLLQALAQAGGPTPYAATKRIQLRRSFKNGQSQILHFDYKALMSGAAVPTIVLQRGDVIIVPTRRLFE</sequence>
<dbReference type="Pfam" id="PF10531">
    <property type="entry name" value="SLBB"/>
    <property type="match status" value="1"/>
</dbReference>
<evidence type="ECO:0000256" key="1">
    <source>
        <dbReference type="ARBA" id="ARBA00022729"/>
    </source>
</evidence>
<evidence type="ECO:0000259" key="2">
    <source>
        <dbReference type="Pfam" id="PF02563"/>
    </source>
</evidence>
<evidence type="ECO:0000313" key="6">
    <source>
        <dbReference type="Proteomes" id="UP000199541"/>
    </source>
</evidence>
<accession>A0AAN4UNJ6</accession>
<dbReference type="PANTHER" id="PTHR33619:SF3">
    <property type="entry name" value="POLYSACCHARIDE EXPORT PROTEIN GFCE-RELATED"/>
    <property type="match status" value="1"/>
</dbReference>
<feature type="domain" description="Soluble ligand binding" evidence="3">
    <location>
        <begin position="117"/>
        <end position="164"/>
    </location>
</feature>
<comment type="caution">
    <text evidence="4">The sequence shown here is derived from an EMBL/GenBank/DDBJ whole genome shotgun (WGS) entry which is preliminary data.</text>
</comment>
<evidence type="ECO:0000259" key="3">
    <source>
        <dbReference type="Pfam" id="PF10531"/>
    </source>
</evidence>
<dbReference type="AlphaFoldDB" id="A0AAN4UNJ6"/>
<gene>
    <name evidence="4" type="ORF">GCM10008024_02580</name>
    <name evidence="5" type="ORF">SAMN05444006_101289</name>
</gene>
<proteinExistence type="predicted"/>
<dbReference type="InterPro" id="IPR003715">
    <property type="entry name" value="Poly_export_N"/>
</dbReference>
<organism evidence="4 7">
    <name type="scientific">Allgaiera indica</name>
    <dbReference type="NCBI Taxonomy" id="765699"/>
    <lineage>
        <taxon>Bacteria</taxon>
        <taxon>Pseudomonadati</taxon>
        <taxon>Pseudomonadota</taxon>
        <taxon>Alphaproteobacteria</taxon>
        <taxon>Rhodobacterales</taxon>
        <taxon>Paracoccaceae</taxon>
        <taxon>Allgaiera</taxon>
    </lineage>
</organism>
<keyword evidence="1" id="KW-0732">Signal</keyword>
<name>A0AAN4UNJ6_9RHOB</name>
<dbReference type="InterPro" id="IPR049712">
    <property type="entry name" value="Poly_export"/>
</dbReference>
<dbReference type="PANTHER" id="PTHR33619">
    <property type="entry name" value="POLYSACCHARIDE EXPORT PROTEIN GFCE-RELATED"/>
    <property type="match status" value="1"/>
</dbReference>
<evidence type="ECO:0000313" key="7">
    <source>
        <dbReference type="Proteomes" id="UP000634647"/>
    </source>
</evidence>
<evidence type="ECO:0000313" key="5">
    <source>
        <dbReference type="EMBL" id="SDW10876.1"/>
    </source>
</evidence>
<reference evidence="4" key="3">
    <citation type="submission" date="2023-06" db="EMBL/GenBank/DDBJ databases">
        <authorList>
            <person name="Sun Q."/>
            <person name="Zhou Y."/>
        </authorList>
    </citation>
    <scope>NUCLEOTIDE SEQUENCE</scope>
    <source>
        <strain evidence="4">CGMCC 1.10859</strain>
    </source>
</reference>
<feature type="domain" description="Polysaccharide export protein N-terminal" evidence="2">
    <location>
        <begin position="21"/>
        <end position="96"/>
    </location>
</feature>
<dbReference type="Proteomes" id="UP000634647">
    <property type="component" value="Unassembled WGS sequence"/>
</dbReference>
<reference evidence="5 6" key="2">
    <citation type="submission" date="2016-10" db="EMBL/GenBank/DDBJ databases">
        <authorList>
            <person name="Varghese N."/>
            <person name="Submissions S."/>
        </authorList>
    </citation>
    <scope>NUCLEOTIDE SEQUENCE [LARGE SCALE GENOMIC DNA]</scope>
    <source>
        <strain evidence="5 6">DSM 24802</strain>
    </source>
</reference>
<dbReference type="InterPro" id="IPR019554">
    <property type="entry name" value="Soluble_ligand-bd"/>
</dbReference>
<evidence type="ECO:0000313" key="4">
    <source>
        <dbReference type="EMBL" id="GHD98563.1"/>
    </source>
</evidence>
<protein>
    <submittedName>
        <fullName evidence="5">Polysaccharide export outer membrane protein</fullName>
    </submittedName>
</protein>